<name>A0A913XLG3_EXADI</name>
<keyword evidence="2" id="KW-0479">Metal-binding</keyword>
<dbReference type="Pfam" id="PF13359">
    <property type="entry name" value="DDE_Tnp_4"/>
    <property type="match status" value="1"/>
</dbReference>
<organism evidence="6 7">
    <name type="scientific">Exaiptasia diaphana</name>
    <name type="common">Tropical sea anemone</name>
    <name type="synonym">Aiptasia pulchella</name>
    <dbReference type="NCBI Taxonomy" id="2652724"/>
    <lineage>
        <taxon>Eukaryota</taxon>
        <taxon>Metazoa</taxon>
        <taxon>Cnidaria</taxon>
        <taxon>Anthozoa</taxon>
        <taxon>Hexacorallia</taxon>
        <taxon>Actiniaria</taxon>
        <taxon>Aiptasiidae</taxon>
        <taxon>Exaiptasia</taxon>
    </lineage>
</organism>
<dbReference type="Proteomes" id="UP000887567">
    <property type="component" value="Unplaced"/>
</dbReference>
<feature type="transmembrane region" description="Helical" evidence="3">
    <location>
        <begin position="6"/>
        <end position="23"/>
    </location>
</feature>
<dbReference type="InterPro" id="IPR027806">
    <property type="entry name" value="HARBI1_dom"/>
</dbReference>
<dbReference type="AlphaFoldDB" id="A0A913XLG3"/>
<keyword evidence="7" id="KW-1185">Reference proteome</keyword>
<evidence type="ECO:0000256" key="2">
    <source>
        <dbReference type="ARBA" id="ARBA00022723"/>
    </source>
</evidence>
<dbReference type="Pfam" id="PF13613">
    <property type="entry name" value="HTH_Tnp_4"/>
    <property type="match status" value="1"/>
</dbReference>
<evidence type="ECO:0000256" key="1">
    <source>
        <dbReference type="ARBA" id="ARBA00001968"/>
    </source>
</evidence>
<keyword evidence="3" id="KW-0812">Transmembrane</keyword>
<feature type="domain" description="Transposase Helix-turn-helix" evidence="5">
    <location>
        <begin position="90"/>
        <end position="136"/>
    </location>
</feature>
<evidence type="ECO:0000313" key="6">
    <source>
        <dbReference type="EnsemblMetazoa" id="XP_020906268.1"/>
    </source>
</evidence>
<dbReference type="InterPro" id="IPR027805">
    <property type="entry name" value="Transposase_HTH_dom"/>
</dbReference>
<sequence length="304" mass="35097">MDVPEIQAVLMIVVAFLLFLPTIQPPLLSLSLKQRIFPNFHGSIISGQPWLFWRNTGETPGSFWKLANDLLPSLSQLNMDGGQRIRQRRQKLGLINQLLLVMIWLRKYPHLDLLSLWFDIDPSSVVRTIHRVLPLMWQYFRNQIVWPNPLAWNNMMGSWPEFPNVVGAIDSSPHEIYRPSTEPQRLYNSGHRHYHCMNTQMIIDNEGRIRFLQSGFLGSTHDALSFRLIGPIGALPANAKLLADRGYPDGGFLLTPVRANQLRKEIKTFEAVGQLWRHPRWLMPACVELAAFLSERRAQFFRAI</sequence>
<dbReference type="GO" id="GO:0046872">
    <property type="term" value="F:metal ion binding"/>
    <property type="evidence" value="ECO:0007669"/>
    <property type="project" value="UniProtKB-KW"/>
</dbReference>
<evidence type="ECO:0008006" key="8">
    <source>
        <dbReference type="Google" id="ProtNLM"/>
    </source>
</evidence>
<dbReference type="KEGG" id="epa:110244403"/>
<protein>
    <recommendedName>
        <fullName evidence="8">DDE Tnp4 domain-containing protein</fullName>
    </recommendedName>
</protein>
<dbReference type="GeneID" id="110244403"/>
<dbReference type="RefSeq" id="XP_020906268.1">
    <property type="nucleotide sequence ID" value="XM_021050609.1"/>
</dbReference>
<dbReference type="OrthoDB" id="5978462at2759"/>
<feature type="domain" description="DDE Tnp4" evidence="4">
    <location>
        <begin position="169"/>
        <end position="265"/>
    </location>
</feature>
<evidence type="ECO:0000313" key="7">
    <source>
        <dbReference type="Proteomes" id="UP000887567"/>
    </source>
</evidence>
<evidence type="ECO:0000259" key="5">
    <source>
        <dbReference type="Pfam" id="PF13613"/>
    </source>
</evidence>
<evidence type="ECO:0000259" key="4">
    <source>
        <dbReference type="Pfam" id="PF13359"/>
    </source>
</evidence>
<accession>A0A913XLG3</accession>
<evidence type="ECO:0000256" key="3">
    <source>
        <dbReference type="SAM" id="Phobius"/>
    </source>
</evidence>
<keyword evidence="3" id="KW-0472">Membrane</keyword>
<reference evidence="6" key="1">
    <citation type="submission" date="2022-11" db="UniProtKB">
        <authorList>
            <consortium name="EnsemblMetazoa"/>
        </authorList>
    </citation>
    <scope>IDENTIFICATION</scope>
</reference>
<comment type="cofactor">
    <cofactor evidence="1">
        <name>a divalent metal cation</name>
        <dbReference type="ChEBI" id="CHEBI:60240"/>
    </cofactor>
</comment>
<proteinExistence type="predicted"/>
<keyword evidence="3" id="KW-1133">Transmembrane helix</keyword>
<dbReference type="EnsemblMetazoa" id="XM_021050609.1">
    <property type="protein sequence ID" value="XP_020906268.1"/>
    <property type="gene ID" value="LOC110244403"/>
</dbReference>